<evidence type="ECO:0000313" key="11">
    <source>
        <dbReference type="Proteomes" id="UP001614394"/>
    </source>
</evidence>
<evidence type="ECO:0000259" key="9">
    <source>
        <dbReference type="PROSITE" id="PS50011"/>
    </source>
</evidence>
<dbReference type="Gene3D" id="2.80.10.50">
    <property type="match status" value="1"/>
</dbReference>
<dbReference type="PROSITE" id="PS00107">
    <property type="entry name" value="PROTEIN_KINASE_ATP"/>
    <property type="match status" value="1"/>
</dbReference>
<dbReference type="PANTHER" id="PTHR43671:SF13">
    <property type="entry name" value="SERINE_THREONINE-PROTEIN KINASE NEK2"/>
    <property type="match status" value="1"/>
</dbReference>
<dbReference type="SMART" id="SM00220">
    <property type="entry name" value="S_TKc"/>
    <property type="match status" value="1"/>
</dbReference>
<dbReference type="Pfam" id="PF00652">
    <property type="entry name" value="Ricin_B_lectin"/>
    <property type="match status" value="1"/>
</dbReference>
<comment type="caution">
    <text evidence="10">The sequence shown here is derived from an EMBL/GenBank/DDBJ whole genome shotgun (WGS) entry which is preliminary data.</text>
</comment>
<dbReference type="InterPro" id="IPR008271">
    <property type="entry name" value="Ser/Thr_kinase_AS"/>
</dbReference>
<feature type="compositionally biased region" description="Low complexity" evidence="8">
    <location>
        <begin position="381"/>
        <end position="418"/>
    </location>
</feature>
<evidence type="ECO:0000256" key="8">
    <source>
        <dbReference type="SAM" id="MobiDB-lite"/>
    </source>
</evidence>
<protein>
    <recommendedName>
        <fullName evidence="2">non-specific serine/threonine protein kinase</fullName>
        <ecNumber evidence="2">2.7.11.1</ecNumber>
    </recommendedName>
</protein>
<feature type="binding site" evidence="7">
    <location>
        <position position="57"/>
    </location>
    <ligand>
        <name>ATP</name>
        <dbReference type="ChEBI" id="CHEBI:30616"/>
    </ligand>
</feature>
<name>A0ABW8C8V8_9ACTN</name>
<dbReference type="InterPro" id="IPR035992">
    <property type="entry name" value="Ricin_B-like_lectins"/>
</dbReference>
<feature type="domain" description="Protein kinase" evidence="9">
    <location>
        <begin position="30"/>
        <end position="286"/>
    </location>
</feature>
<proteinExistence type="inferred from homology"/>
<organism evidence="10 11">
    <name type="scientific">Streptomyces fildesensis</name>
    <dbReference type="NCBI Taxonomy" id="375757"/>
    <lineage>
        <taxon>Bacteria</taxon>
        <taxon>Bacillati</taxon>
        <taxon>Actinomycetota</taxon>
        <taxon>Actinomycetes</taxon>
        <taxon>Kitasatosporales</taxon>
        <taxon>Streptomycetaceae</taxon>
        <taxon>Streptomyces</taxon>
    </lineage>
</organism>
<evidence type="ECO:0000256" key="3">
    <source>
        <dbReference type="ARBA" id="ARBA00022679"/>
    </source>
</evidence>
<dbReference type="CDD" id="cd14014">
    <property type="entry name" value="STKc_PknB_like"/>
    <property type="match status" value="1"/>
</dbReference>
<dbReference type="PROSITE" id="PS00108">
    <property type="entry name" value="PROTEIN_KINASE_ST"/>
    <property type="match status" value="1"/>
</dbReference>
<dbReference type="SUPFAM" id="SSF50370">
    <property type="entry name" value="Ricin B-like lectins"/>
    <property type="match status" value="1"/>
</dbReference>
<reference evidence="10 11" key="1">
    <citation type="submission" date="2024-10" db="EMBL/GenBank/DDBJ databases">
        <title>The Natural Products Discovery Center: Release of the First 8490 Sequenced Strains for Exploring Actinobacteria Biosynthetic Diversity.</title>
        <authorList>
            <person name="Kalkreuter E."/>
            <person name="Kautsar S.A."/>
            <person name="Yang D."/>
            <person name="Bader C.D."/>
            <person name="Teijaro C.N."/>
            <person name="Fluegel L."/>
            <person name="Davis C.M."/>
            <person name="Simpson J.R."/>
            <person name="Lauterbach L."/>
            <person name="Steele A.D."/>
            <person name="Gui C."/>
            <person name="Meng S."/>
            <person name="Li G."/>
            <person name="Viehrig K."/>
            <person name="Ye F."/>
            <person name="Su P."/>
            <person name="Kiefer A.F."/>
            <person name="Nichols A."/>
            <person name="Cepeda A.J."/>
            <person name="Yan W."/>
            <person name="Fan B."/>
            <person name="Jiang Y."/>
            <person name="Adhikari A."/>
            <person name="Zheng C.-J."/>
            <person name="Schuster L."/>
            <person name="Cowan T.M."/>
            <person name="Smanski M.J."/>
            <person name="Chevrette M.G."/>
            <person name="De Carvalho L.P.S."/>
            <person name="Shen B."/>
        </authorList>
    </citation>
    <scope>NUCLEOTIDE SEQUENCE [LARGE SCALE GENOMIC DNA]</scope>
    <source>
        <strain evidence="10 11">NPDC053399</strain>
    </source>
</reference>
<keyword evidence="11" id="KW-1185">Reference proteome</keyword>
<comment type="similarity">
    <text evidence="1">Belongs to the protein kinase superfamily. NEK Ser/Thr protein kinase family. NIMA subfamily.</text>
</comment>
<dbReference type="PROSITE" id="PS50231">
    <property type="entry name" value="RICIN_B_LECTIN"/>
    <property type="match status" value="1"/>
</dbReference>
<feature type="compositionally biased region" description="Gly residues" evidence="8">
    <location>
        <begin position="435"/>
        <end position="470"/>
    </location>
</feature>
<evidence type="ECO:0000256" key="2">
    <source>
        <dbReference type="ARBA" id="ARBA00012513"/>
    </source>
</evidence>
<dbReference type="PROSITE" id="PS50011">
    <property type="entry name" value="PROTEIN_KINASE_DOM"/>
    <property type="match status" value="1"/>
</dbReference>
<dbReference type="GO" id="GO:0016301">
    <property type="term" value="F:kinase activity"/>
    <property type="evidence" value="ECO:0007669"/>
    <property type="project" value="UniProtKB-KW"/>
</dbReference>
<evidence type="ECO:0000256" key="4">
    <source>
        <dbReference type="ARBA" id="ARBA00022741"/>
    </source>
</evidence>
<keyword evidence="3" id="KW-0808">Transferase</keyword>
<dbReference type="SUPFAM" id="SSF56112">
    <property type="entry name" value="Protein kinase-like (PK-like)"/>
    <property type="match status" value="1"/>
</dbReference>
<evidence type="ECO:0000256" key="6">
    <source>
        <dbReference type="ARBA" id="ARBA00022840"/>
    </source>
</evidence>
<dbReference type="InterPro" id="IPR011009">
    <property type="entry name" value="Kinase-like_dom_sf"/>
</dbReference>
<evidence type="ECO:0000256" key="1">
    <source>
        <dbReference type="ARBA" id="ARBA00010886"/>
    </source>
</evidence>
<dbReference type="CDD" id="cd23415">
    <property type="entry name" value="beta-trefoil_Ricin_AH"/>
    <property type="match status" value="1"/>
</dbReference>
<dbReference type="Gene3D" id="1.10.510.10">
    <property type="entry name" value="Transferase(Phosphotransferase) domain 1"/>
    <property type="match status" value="1"/>
</dbReference>
<dbReference type="Gene3D" id="3.30.200.20">
    <property type="entry name" value="Phosphorylase Kinase, domain 1"/>
    <property type="match status" value="1"/>
</dbReference>
<keyword evidence="4 7" id="KW-0547">Nucleotide-binding</keyword>
<dbReference type="PANTHER" id="PTHR43671">
    <property type="entry name" value="SERINE/THREONINE-PROTEIN KINASE NEK"/>
    <property type="match status" value="1"/>
</dbReference>
<dbReference type="RefSeq" id="WP_399651088.1">
    <property type="nucleotide sequence ID" value="NZ_JBITYG010000006.1"/>
</dbReference>
<gene>
    <name evidence="10" type="ORF">ACIGXA_20380</name>
</gene>
<feature type="compositionally biased region" description="Low complexity" evidence="8">
    <location>
        <begin position="425"/>
        <end position="434"/>
    </location>
</feature>
<dbReference type="InterPro" id="IPR017441">
    <property type="entry name" value="Protein_kinase_ATP_BS"/>
</dbReference>
<dbReference type="Proteomes" id="UP001614394">
    <property type="component" value="Unassembled WGS sequence"/>
</dbReference>
<dbReference type="EMBL" id="JBITYG010000006">
    <property type="protein sequence ID" value="MFI9102877.1"/>
    <property type="molecule type" value="Genomic_DNA"/>
</dbReference>
<dbReference type="InterPro" id="IPR000719">
    <property type="entry name" value="Prot_kinase_dom"/>
</dbReference>
<evidence type="ECO:0000256" key="5">
    <source>
        <dbReference type="ARBA" id="ARBA00022777"/>
    </source>
</evidence>
<evidence type="ECO:0000313" key="10">
    <source>
        <dbReference type="EMBL" id="MFI9102877.1"/>
    </source>
</evidence>
<feature type="region of interest" description="Disordered" evidence="8">
    <location>
        <begin position="374"/>
        <end position="501"/>
    </location>
</feature>
<dbReference type="EC" id="2.7.11.1" evidence="2"/>
<dbReference type="Pfam" id="PF00069">
    <property type="entry name" value="Pkinase"/>
    <property type="match status" value="1"/>
</dbReference>
<keyword evidence="5 10" id="KW-0418">Kinase</keyword>
<dbReference type="InterPro" id="IPR000772">
    <property type="entry name" value="Ricin_B_lectin"/>
</dbReference>
<evidence type="ECO:0000256" key="7">
    <source>
        <dbReference type="PROSITE-ProRule" id="PRU10141"/>
    </source>
</evidence>
<sequence>MTVNGGESLDISGSGAEPLEGEDPRRIGTIPLLGKLGAGGMGRVYLGVVDGRYAAVKQVLPHFAEDENFLRHFGHELDNLARLPNEVSAPLLASDRQARPPWFATAYIPGLTLTEAMVLHGGPLPVPALWLLLREAAAGLRAVHALAMVHRDLKPSNVMLTQDGATLIDFGVARAADQSRLTRTGVVVGTPAYMSPEQASAAKELTGATDVFALGALLAYAAVGRPPFGEGSGVDVLYRIVHGEPDLDELRALDRDLAEVVEACLDKNPLGRPTADRLFLLADQRAAAARPGWPAVVMDRLAGRTAFAARTAPQVLLEPEPDLPEQAGPVVVGRNTPLAAAERPRRRTRLLLAVVPVVLVAGTTIGVQLLPKLTGPRATESGPSASGPAGPGSATSTTSGSPSAGTNPSGAPSASGQPSAPPSPGSVAGVPAASGGAGGANGTGNNGAGNNGTGNNGTGSNGTGNTGTGSAGSSSGPGHTSAPTSKPTAAPPPATTPSGGSRYYVLKNGSSGSCVAVNQFGNALTLGSCTGNAALWSSKTVPGGGFQVVNKGTGQCLQAGMFNNASTIGDCSQSGLKSWYSGSHSSLADQYDGKCLDLAFGGGVTTATCSGSASQQWKR</sequence>
<accession>A0ABW8C8V8</accession>
<keyword evidence="6 7" id="KW-0067">ATP-binding</keyword>
<dbReference type="InterPro" id="IPR050660">
    <property type="entry name" value="NEK_Ser/Thr_kinase"/>
</dbReference>
<feature type="region of interest" description="Disordered" evidence="8">
    <location>
        <begin position="1"/>
        <end position="24"/>
    </location>
</feature>
<feature type="compositionally biased region" description="Low complexity" evidence="8">
    <location>
        <begin position="471"/>
        <end position="488"/>
    </location>
</feature>